<dbReference type="EMBL" id="CP031222">
    <property type="protein sequence ID" value="AXI02589.1"/>
    <property type="molecule type" value="Genomic_DNA"/>
</dbReference>
<reference evidence="2 3" key="1">
    <citation type="submission" date="2018-07" db="EMBL/GenBank/DDBJ databases">
        <title>Genome sequencing of Moraxellaceae gen. HYN0046.</title>
        <authorList>
            <person name="Kim M."/>
            <person name="Yi H."/>
        </authorList>
    </citation>
    <scope>NUCLEOTIDE SEQUENCE [LARGE SCALE GENOMIC DNA]</scope>
    <source>
        <strain evidence="2 3">HYN0046</strain>
    </source>
</reference>
<dbReference type="OrthoDB" id="9807787at2"/>
<feature type="transmembrane region" description="Helical" evidence="1">
    <location>
        <begin position="121"/>
        <end position="145"/>
    </location>
</feature>
<gene>
    <name evidence="2" type="ORF">HYN46_06970</name>
</gene>
<name>A0A345P5N0_9GAMM</name>
<dbReference type="Proteomes" id="UP000253940">
    <property type="component" value="Chromosome"/>
</dbReference>
<keyword evidence="1" id="KW-0812">Transmembrane</keyword>
<keyword evidence="1" id="KW-0472">Membrane</keyword>
<feature type="transmembrane region" description="Helical" evidence="1">
    <location>
        <begin position="73"/>
        <end position="93"/>
    </location>
</feature>
<feature type="transmembrane region" description="Helical" evidence="1">
    <location>
        <begin position="191"/>
        <end position="212"/>
    </location>
</feature>
<dbReference type="Pfam" id="PF04403">
    <property type="entry name" value="PqiA"/>
    <property type="match status" value="1"/>
</dbReference>
<sequence length="230" mass="25708">MQQEHTTSLPQSHSSLTPLQHGVRFDVRDTSNLACCEECDVVYQRVELKKGDKAYCVCCGAELYRRGRTLSELLPLVLTSLIFFIISNAFPIVEVDLQGNLSETTLLGAAMAMFHAGRAPVGILVLLTTFVFPLFELLLLLYVLIPINLFKTKPQGMAFALRVIRVFRNWGMIEVFLIGVLVTLVKLAGMVVVIPGIALWSFAVLSIFLVLVTSVKVTDIWDEVEKNDYR</sequence>
<evidence type="ECO:0000256" key="1">
    <source>
        <dbReference type="SAM" id="Phobius"/>
    </source>
</evidence>
<dbReference type="KEGG" id="mbah:HYN46_06970"/>
<organism evidence="2 3">
    <name type="scientific">Aquirhabdus parva</name>
    <dbReference type="NCBI Taxonomy" id="2283318"/>
    <lineage>
        <taxon>Bacteria</taxon>
        <taxon>Pseudomonadati</taxon>
        <taxon>Pseudomonadota</taxon>
        <taxon>Gammaproteobacteria</taxon>
        <taxon>Moraxellales</taxon>
        <taxon>Moraxellaceae</taxon>
        <taxon>Aquirhabdus</taxon>
    </lineage>
</organism>
<keyword evidence="3" id="KW-1185">Reference proteome</keyword>
<feature type="transmembrane region" description="Helical" evidence="1">
    <location>
        <begin position="166"/>
        <end position="185"/>
    </location>
</feature>
<protein>
    <submittedName>
        <fullName evidence="2">Paraquat-inducible protein A</fullName>
    </submittedName>
</protein>
<dbReference type="RefSeq" id="WP_114898699.1">
    <property type="nucleotide sequence ID" value="NZ_CP031222.1"/>
</dbReference>
<dbReference type="InterPro" id="IPR007498">
    <property type="entry name" value="PqiA-like"/>
</dbReference>
<dbReference type="AlphaFoldDB" id="A0A345P5N0"/>
<proteinExistence type="predicted"/>
<accession>A0A345P5N0</accession>
<evidence type="ECO:0000313" key="3">
    <source>
        <dbReference type="Proteomes" id="UP000253940"/>
    </source>
</evidence>
<evidence type="ECO:0000313" key="2">
    <source>
        <dbReference type="EMBL" id="AXI02589.1"/>
    </source>
</evidence>
<keyword evidence="1" id="KW-1133">Transmembrane helix</keyword>